<sequence>MSKNKSRKKQSRSVWGKTVLLLLGCCAVNLPLAYAEDYIGDDGKWLTIFGGEKREYDNVSISDRDENTSLYINPNASLTVKNDLIIDKYDSRSSGISYGLTADGTESSLDVAGKTVIRAVHTGDGLYAVHADEGASINLHDTQIFVQSK</sequence>
<evidence type="ECO:0008006" key="3">
    <source>
        <dbReference type="Google" id="ProtNLM"/>
    </source>
</evidence>
<gene>
    <name evidence="2" type="ORF">F3B65_27405</name>
</gene>
<dbReference type="EMBL" id="VWGG01000118">
    <property type="protein sequence ID" value="KAA4559678.1"/>
    <property type="molecule type" value="Genomic_DNA"/>
</dbReference>
<feature type="signal peptide" evidence="1">
    <location>
        <begin position="1"/>
        <end position="35"/>
    </location>
</feature>
<keyword evidence="1" id="KW-0732">Signal</keyword>
<feature type="non-terminal residue" evidence="2">
    <location>
        <position position="149"/>
    </location>
</feature>
<accession>A0A642A4Z4</accession>
<comment type="caution">
    <text evidence="2">The sequence shown here is derived from an EMBL/GenBank/DDBJ whole genome shotgun (WGS) entry which is preliminary data.</text>
</comment>
<evidence type="ECO:0000313" key="2">
    <source>
        <dbReference type="EMBL" id="KAA4559678.1"/>
    </source>
</evidence>
<reference evidence="2" key="1">
    <citation type="journal article" date="2019" name="Nat. Med.">
        <title>A library of human gut bacterial isolates paired with longitudinal multiomics data enables mechanistic microbiome research.</title>
        <authorList>
            <person name="Poyet M."/>
            <person name="Groussin M."/>
            <person name="Gibbons S.M."/>
            <person name="Avila-Pacheco J."/>
            <person name="Jiang X."/>
            <person name="Kearney S.M."/>
            <person name="Perrotta A.R."/>
            <person name="Berdy B."/>
            <person name="Zhao S."/>
            <person name="Lieberman T.D."/>
            <person name="Swanson P.K."/>
            <person name="Smith M."/>
            <person name="Roesemann S."/>
            <person name="Alexander J.E."/>
            <person name="Rich S.A."/>
            <person name="Livny J."/>
            <person name="Vlamakis H."/>
            <person name="Clish C."/>
            <person name="Bullock K."/>
            <person name="Deik A."/>
            <person name="Scott J."/>
            <person name="Pierce K.A."/>
            <person name="Xavier R.J."/>
            <person name="Alm E.J."/>
        </authorList>
    </citation>
    <scope>NUCLEOTIDE SEQUENCE</scope>
    <source>
        <strain evidence="2">BIOML-A32</strain>
    </source>
</reference>
<proteinExistence type="predicted"/>
<organism evidence="2">
    <name type="scientific">Bacteroides ovatus</name>
    <dbReference type="NCBI Taxonomy" id="28116"/>
    <lineage>
        <taxon>Bacteria</taxon>
        <taxon>Pseudomonadati</taxon>
        <taxon>Bacteroidota</taxon>
        <taxon>Bacteroidia</taxon>
        <taxon>Bacteroidales</taxon>
        <taxon>Bacteroidaceae</taxon>
        <taxon>Bacteroides</taxon>
    </lineage>
</organism>
<name>A0A642A4Z4_BACOV</name>
<feature type="chain" id="PRO_5025030666" description="Autotransporter outer membrane beta-barrel domain-containing protein" evidence="1">
    <location>
        <begin position="36"/>
        <end position="149"/>
    </location>
</feature>
<dbReference type="AlphaFoldDB" id="A0A642A4Z4"/>
<evidence type="ECO:0000256" key="1">
    <source>
        <dbReference type="SAM" id="SignalP"/>
    </source>
</evidence>
<protein>
    <recommendedName>
        <fullName evidence="3">Autotransporter outer membrane beta-barrel domain-containing protein</fullName>
    </recommendedName>
</protein>